<dbReference type="Proteomes" id="UP000183190">
    <property type="component" value="Unassembled WGS sequence"/>
</dbReference>
<dbReference type="GO" id="GO:0006080">
    <property type="term" value="P:substituted mannan metabolic process"/>
    <property type="evidence" value="ECO:0007669"/>
    <property type="project" value="InterPro"/>
</dbReference>
<accession>A0A1H6HVN9</accession>
<evidence type="ECO:0000259" key="6">
    <source>
        <dbReference type="PROSITE" id="PS50206"/>
    </source>
</evidence>
<dbReference type="SUPFAM" id="SSF63446">
    <property type="entry name" value="Type I dockerin domain"/>
    <property type="match status" value="1"/>
</dbReference>
<dbReference type="InterPro" id="IPR036439">
    <property type="entry name" value="Dockerin_dom_sf"/>
</dbReference>
<dbReference type="InterPro" id="IPR001763">
    <property type="entry name" value="Rhodanese-like_dom"/>
</dbReference>
<keyword evidence="5" id="KW-0732">Signal</keyword>
<dbReference type="CDD" id="cd14256">
    <property type="entry name" value="Dockerin_I"/>
    <property type="match status" value="1"/>
</dbReference>
<feature type="domain" description="Rhodanese" evidence="6">
    <location>
        <begin position="368"/>
        <end position="383"/>
    </location>
</feature>
<dbReference type="PROSITE" id="PS50206">
    <property type="entry name" value="RHODANESE_3"/>
    <property type="match status" value="1"/>
</dbReference>
<dbReference type="PRINTS" id="PR00739">
    <property type="entry name" value="GLHYDRLASE26"/>
</dbReference>
<dbReference type="Pfam" id="PF16990">
    <property type="entry name" value="CBM_35"/>
    <property type="match status" value="1"/>
</dbReference>
<feature type="active site" description="Proton donor" evidence="4">
    <location>
        <position position="366"/>
    </location>
</feature>
<dbReference type="PROSITE" id="PS51766">
    <property type="entry name" value="DOCKERIN"/>
    <property type="match status" value="1"/>
</dbReference>
<proteinExistence type="inferred from homology"/>
<keyword evidence="3 4" id="KW-0326">Glycosidase</keyword>
<dbReference type="InterPro" id="IPR022790">
    <property type="entry name" value="GH26_dom"/>
</dbReference>
<organism evidence="10 11">
    <name type="scientific">Ruminococcus flavefaciens</name>
    <dbReference type="NCBI Taxonomy" id="1265"/>
    <lineage>
        <taxon>Bacteria</taxon>
        <taxon>Bacillati</taxon>
        <taxon>Bacillota</taxon>
        <taxon>Clostridia</taxon>
        <taxon>Eubacteriales</taxon>
        <taxon>Oscillospiraceae</taxon>
        <taxon>Ruminococcus</taxon>
    </lineage>
</organism>
<evidence type="ECO:0000259" key="8">
    <source>
        <dbReference type="PROSITE" id="PS51764"/>
    </source>
</evidence>
<dbReference type="InterPro" id="IPR008979">
    <property type="entry name" value="Galactose-bd-like_sf"/>
</dbReference>
<dbReference type="PANTHER" id="PTHR40079">
    <property type="entry name" value="MANNAN ENDO-1,4-BETA-MANNOSIDASE E-RELATED"/>
    <property type="match status" value="1"/>
</dbReference>
<evidence type="ECO:0000259" key="7">
    <source>
        <dbReference type="PROSITE" id="PS51175"/>
    </source>
</evidence>
<evidence type="ECO:0000256" key="4">
    <source>
        <dbReference type="PROSITE-ProRule" id="PRU01100"/>
    </source>
</evidence>
<dbReference type="Gene3D" id="2.60.120.260">
    <property type="entry name" value="Galactose-binding domain-like"/>
    <property type="match status" value="1"/>
</dbReference>
<dbReference type="CDD" id="cd04086">
    <property type="entry name" value="CBM35_mannanase-like"/>
    <property type="match status" value="1"/>
</dbReference>
<evidence type="ECO:0000256" key="5">
    <source>
        <dbReference type="SAM" id="SignalP"/>
    </source>
</evidence>
<dbReference type="Pfam" id="PF02156">
    <property type="entry name" value="Glyco_hydro_26"/>
    <property type="match status" value="1"/>
</dbReference>
<evidence type="ECO:0000313" key="10">
    <source>
        <dbReference type="EMBL" id="SEH40196.1"/>
    </source>
</evidence>
<dbReference type="GO" id="GO:0030246">
    <property type="term" value="F:carbohydrate binding"/>
    <property type="evidence" value="ECO:0007669"/>
    <property type="project" value="InterPro"/>
</dbReference>
<sequence length="661" mass="73028">MKKENMKRAAYTVAAAFIASAAMSFPSALAKPSAVLAADEVLKYEFEDGKTSGGKIHADGASDVKMSDFPEGTDLSGFSGKGFAYLDQKGTTLSVDVDVPEAGLYELNIGYCEPSDPNKKVQYLNVNGVNQGELTCPYTKTFAETSGGVVNLKKGKNTIELKAYWGYTFFDYLTLKAAPEKLTNLSPTRELSNPKASDTTKRLYNYLCDQYGKHIISGQQEYCGDHNYNLWNSPDVFIKDNEAEFEYIEEKTGKQPAIRGIDFLAYNTSSEWRDHAPERVIEWVNKYHGIATVSWHWNVPCEKGSDDIAFYVESANPKFTTFSCKNAVTEGTWEHEVVMADIELIAGELKKLKDADVPVLWRPLHEAEGGWFWWGAEGAEPCKKLYRLLYDQLTNVYGLDNLIWIWTGSTSPAAADWYPGDDVVDIVGYDKYNCADGVANLSSISSTFYSLVQGTDCQKMVAMSENDSIPSLENLVNDKAAWLYFCPWYMNYLTSEQNNPVDNLIEVYQSDYCITLDELPDLKTYPLNGSQGTVTTTVTTKPVTTSTTKVTTVSASKTSTTAKVTTSSTTKAATTLATSSVPSKDYKKGDANCDGNVDMSDAVIIMQSLANPDKYGEKGTDKFHITEQGKINGDVETSSKGLTSNDALEIQKYLLGLSKWD</sequence>
<dbReference type="EMBL" id="FNWV01000001">
    <property type="protein sequence ID" value="SEH40196.1"/>
    <property type="molecule type" value="Genomic_DNA"/>
</dbReference>
<feature type="domain" description="CBM6" evidence="7">
    <location>
        <begin position="42"/>
        <end position="176"/>
    </location>
</feature>
<comment type="similarity">
    <text evidence="1 4">Belongs to the glycosyl hydrolase 26 family.</text>
</comment>
<dbReference type="GO" id="GO:0000272">
    <property type="term" value="P:polysaccharide catabolic process"/>
    <property type="evidence" value="ECO:0007669"/>
    <property type="project" value="InterPro"/>
</dbReference>
<dbReference type="AlphaFoldDB" id="A0A1H6HVN9"/>
<gene>
    <name evidence="10" type="ORF">SAMN02910265_00392</name>
</gene>
<dbReference type="InterPro" id="IPR016134">
    <property type="entry name" value="Dockerin_dom"/>
</dbReference>
<dbReference type="PROSITE" id="PS51175">
    <property type="entry name" value="CBM6"/>
    <property type="match status" value="1"/>
</dbReference>
<evidence type="ECO:0000256" key="3">
    <source>
        <dbReference type="ARBA" id="ARBA00023295"/>
    </source>
</evidence>
<dbReference type="SUPFAM" id="SSF51445">
    <property type="entry name" value="(Trans)glycosidases"/>
    <property type="match status" value="1"/>
</dbReference>
<dbReference type="PANTHER" id="PTHR40079:SF4">
    <property type="entry name" value="GH26 DOMAIN-CONTAINING PROTEIN-RELATED"/>
    <property type="match status" value="1"/>
</dbReference>
<name>A0A1H6HVN9_RUMFL</name>
<evidence type="ECO:0000256" key="1">
    <source>
        <dbReference type="ARBA" id="ARBA00007754"/>
    </source>
</evidence>
<feature type="active site" description="Nucleophile" evidence="4">
    <location>
        <position position="465"/>
    </location>
</feature>
<feature type="domain" description="GH26" evidence="8">
    <location>
        <begin position="198"/>
        <end position="517"/>
    </location>
</feature>
<evidence type="ECO:0000313" key="11">
    <source>
        <dbReference type="Proteomes" id="UP000183190"/>
    </source>
</evidence>
<dbReference type="SUPFAM" id="SSF49785">
    <property type="entry name" value="Galactose-binding domain-like"/>
    <property type="match status" value="1"/>
</dbReference>
<feature type="domain" description="Dockerin" evidence="9">
    <location>
        <begin position="584"/>
        <end position="661"/>
    </location>
</feature>
<keyword evidence="2 4" id="KW-0378">Hydrolase</keyword>
<dbReference type="GO" id="GO:0016985">
    <property type="term" value="F:mannan endo-1,4-beta-mannosidase activity"/>
    <property type="evidence" value="ECO:0007669"/>
    <property type="project" value="InterPro"/>
</dbReference>
<feature type="chain" id="PRO_5010190836" evidence="5">
    <location>
        <begin position="31"/>
        <end position="661"/>
    </location>
</feature>
<dbReference type="Gene3D" id="3.20.20.80">
    <property type="entry name" value="Glycosidases"/>
    <property type="match status" value="1"/>
</dbReference>
<evidence type="ECO:0000256" key="2">
    <source>
        <dbReference type="ARBA" id="ARBA00022801"/>
    </source>
</evidence>
<dbReference type="Gene3D" id="1.10.1330.10">
    <property type="entry name" value="Dockerin domain"/>
    <property type="match status" value="1"/>
</dbReference>
<dbReference type="PROSITE" id="PS51764">
    <property type="entry name" value="GH26"/>
    <property type="match status" value="1"/>
</dbReference>
<dbReference type="InterPro" id="IPR017853">
    <property type="entry name" value="GH"/>
</dbReference>
<dbReference type="InterPro" id="IPR005084">
    <property type="entry name" value="CBM6"/>
</dbReference>
<feature type="signal peptide" evidence="5">
    <location>
        <begin position="1"/>
        <end position="30"/>
    </location>
</feature>
<evidence type="ECO:0000259" key="9">
    <source>
        <dbReference type="PROSITE" id="PS51766"/>
    </source>
</evidence>
<protein>
    <submittedName>
        <fullName evidence="10">Mannan endo-1,4-beta-mannosidase</fullName>
    </submittedName>
</protein>
<reference evidence="10 11" key="1">
    <citation type="submission" date="2016-10" db="EMBL/GenBank/DDBJ databases">
        <authorList>
            <person name="de Groot N.N."/>
        </authorList>
    </citation>
    <scope>NUCLEOTIDE SEQUENCE [LARGE SCALE GENOMIC DNA]</scope>
    <source>
        <strain evidence="10 11">YAD2003</strain>
    </source>
</reference>
<dbReference type="InterPro" id="IPR000805">
    <property type="entry name" value="Glyco_hydro_26"/>
</dbReference>